<dbReference type="EMBL" id="SRID01000012">
    <property type="protein sequence ID" value="TGB17942.1"/>
    <property type="molecule type" value="Genomic_DNA"/>
</dbReference>
<accession>A0A4Z0HEM3</accession>
<name>A0A4Z0HEM3_9ACTN</name>
<sequence>MNEDSETLPGAFCNIVIDGKRILFVEIHYVENPRDLDLKDLNRPPEGFENAAMRKPPLPGKAAVGSNGGVVWVKCDEPGALFTLSMYFGGDEVEDSPEGYKKLQRFLDEFTPKVAKKYGCTK</sequence>
<comment type="caution">
    <text evidence="1">The sequence shown here is derived from an EMBL/GenBank/DDBJ whole genome shotgun (WGS) entry which is preliminary data.</text>
</comment>
<evidence type="ECO:0000313" key="1">
    <source>
        <dbReference type="EMBL" id="TGB17942.1"/>
    </source>
</evidence>
<evidence type="ECO:0000313" key="2">
    <source>
        <dbReference type="Proteomes" id="UP000297948"/>
    </source>
</evidence>
<proteinExistence type="predicted"/>
<protein>
    <submittedName>
        <fullName evidence="1">Uncharacterized protein</fullName>
    </submittedName>
</protein>
<dbReference type="OrthoDB" id="4210398at2"/>
<gene>
    <name evidence="1" type="ORF">E4099_02785</name>
</gene>
<dbReference type="RefSeq" id="WP_135337282.1">
    <property type="nucleotide sequence ID" value="NZ_JBHLTX010000026.1"/>
</dbReference>
<keyword evidence="2" id="KW-1185">Reference proteome</keyword>
<organism evidence="1 2">
    <name type="scientific">Streptomyces palmae</name>
    <dbReference type="NCBI Taxonomy" id="1701085"/>
    <lineage>
        <taxon>Bacteria</taxon>
        <taxon>Bacillati</taxon>
        <taxon>Actinomycetota</taxon>
        <taxon>Actinomycetes</taxon>
        <taxon>Kitasatosporales</taxon>
        <taxon>Streptomycetaceae</taxon>
        <taxon>Streptomyces</taxon>
    </lineage>
</organism>
<reference evidence="1 2" key="1">
    <citation type="submission" date="2019-03" db="EMBL/GenBank/DDBJ databases">
        <authorList>
            <person name="Gonzalez-Pimentel J.L."/>
        </authorList>
    </citation>
    <scope>NUCLEOTIDE SEQUENCE [LARGE SCALE GENOMIC DNA]</scope>
    <source>
        <strain evidence="1 2">JCM 31289</strain>
    </source>
</reference>
<dbReference type="Proteomes" id="UP000297948">
    <property type="component" value="Unassembled WGS sequence"/>
</dbReference>
<dbReference type="AlphaFoldDB" id="A0A4Z0HEM3"/>